<proteinExistence type="predicted"/>
<evidence type="ECO:0000313" key="5">
    <source>
        <dbReference type="EMBL" id="CUH67364.1"/>
    </source>
</evidence>
<dbReference type="OrthoDB" id="9778567at2"/>
<sequence length="249" mass="26450">MRILSADPLADRAFTLELDTAIGQRAAARVRAAGDALGVALADAALPGVQEITRSFTTVTVHYDPLEASQADLLHQAETLLSGIEADAVSPGRLWRFPCCYAAEFALDLDTLSQHLNLSGAEIIAQHAATEFGVYAIGFLPGLPFMGDLPPGLSLPRRSSPRPTVPAGSVAIAGGLCVIYPWDSPGGWHILGRCPVPLFDPARPHPALLQAGDRVRFADVSTDEYARLRTGYEDGSLSAEILLEQEPTA</sequence>
<gene>
    <name evidence="5" type="primary">kipI_1</name>
    <name evidence="5" type="ORF">TG4357_02964</name>
</gene>
<dbReference type="NCBIfam" id="TIGR00370">
    <property type="entry name" value="5-oxoprolinase subunit PxpB"/>
    <property type="match status" value="1"/>
</dbReference>
<dbReference type="EMBL" id="CYSA01000026">
    <property type="protein sequence ID" value="CUH67364.1"/>
    <property type="molecule type" value="Genomic_DNA"/>
</dbReference>
<dbReference type="GO" id="GO:0005524">
    <property type="term" value="F:ATP binding"/>
    <property type="evidence" value="ECO:0007669"/>
    <property type="project" value="UniProtKB-KW"/>
</dbReference>
<dbReference type="SMART" id="SM00796">
    <property type="entry name" value="AHS1"/>
    <property type="match status" value="1"/>
</dbReference>
<reference evidence="5 6" key="1">
    <citation type="submission" date="2015-09" db="EMBL/GenBank/DDBJ databases">
        <authorList>
            <consortium name="Swine Surveillance"/>
        </authorList>
    </citation>
    <scope>NUCLEOTIDE SEQUENCE [LARGE SCALE GENOMIC DNA]</scope>
    <source>
        <strain evidence="5 6">CECT 4357</strain>
    </source>
</reference>
<dbReference type="STRING" id="53501.SAMN04488043_101295"/>
<evidence type="ECO:0000256" key="2">
    <source>
        <dbReference type="ARBA" id="ARBA00022801"/>
    </source>
</evidence>
<dbReference type="Gene3D" id="3.30.1360.40">
    <property type="match status" value="1"/>
</dbReference>
<dbReference type="InterPro" id="IPR003833">
    <property type="entry name" value="CT_C_D"/>
</dbReference>
<dbReference type="SUPFAM" id="SSF50891">
    <property type="entry name" value="Cyclophilin-like"/>
    <property type="match status" value="1"/>
</dbReference>
<dbReference type="GO" id="GO:0016787">
    <property type="term" value="F:hydrolase activity"/>
    <property type="evidence" value="ECO:0007669"/>
    <property type="project" value="UniProtKB-KW"/>
</dbReference>
<keyword evidence="6" id="KW-1185">Reference proteome</keyword>
<evidence type="ECO:0000256" key="3">
    <source>
        <dbReference type="ARBA" id="ARBA00022840"/>
    </source>
</evidence>
<dbReference type="Proteomes" id="UP000051587">
    <property type="component" value="Unassembled WGS sequence"/>
</dbReference>
<dbReference type="Pfam" id="PF02682">
    <property type="entry name" value="CT_C_D"/>
    <property type="match status" value="1"/>
</dbReference>
<name>A0A0P1FHH3_THAGE</name>
<protein>
    <submittedName>
        <fullName evidence="5">Sporulation inhibitor KipI</fullName>
    </submittedName>
</protein>
<feature type="domain" description="Carboxyltransferase" evidence="4">
    <location>
        <begin position="4"/>
        <end position="209"/>
    </location>
</feature>
<dbReference type="Gene3D" id="2.40.100.10">
    <property type="entry name" value="Cyclophilin-like"/>
    <property type="match status" value="1"/>
</dbReference>
<evidence type="ECO:0000256" key="1">
    <source>
        <dbReference type="ARBA" id="ARBA00022741"/>
    </source>
</evidence>
<dbReference type="RefSeq" id="WP_058263668.1">
    <property type="nucleotide sequence ID" value="NZ_CP051181.1"/>
</dbReference>
<dbReference type="AlphaFoldDB" id="A0A0P1FHH3"/>
<keyword evidence="1" id="KW-0547">Nucleotide-binding</keyword>
<dbReference type="SUPFAM" id="SSF160467">
    <property type="entry name" value="PH0987 N-terminal domain-like"/>
    <property type="match status" value="1"/>
</dbReference>
<evidence type="ECO:0000259" key="4">
    <source>
        <dbReference type="SMART" id="SM00796"/>
    </source>
</evidence>
<dbReference type="InterPro" id="IPR010016">
    <property type="entry name" value="PxpB"/>
</dbReference>
<evidence type="ECO:0000313" key="6">
    <source>
        <dbReference type="Proteomes" id="UP000051587"/>
    </source>
</evidence>
<accession>A0A0P1FHH3</accession>
<dbReference type="InterPro" id="IPR029000">
    <property type="entry name" value="Cyclophilin-like_dom_sf"/>
</dbReference>
<keyword evidence="2" id="KW-0378">Hydrolase</keyword>
<keyword evidence="3" id="KW-0067">ATP-binding</keyword>
<dbReference type="PANTHER" id="PTHR34698">
    <property type="entry name" value="5-OXOPROLINASE SUBUNIT B"/>
    <property type="match status" value="1"/>
</dbReference>
<organism evidence="5 6">
    <name type="scientific">Thalassovita gelatinovora</name>
    <name type="common">Thalassobius gelatinovorus</name>
    <dbReference type="NCBI Taxonomy" id="53501"/>
    <lineage>
        <taxon>Bacteria</taxon>
        <taxon>Pseudomonadati</taxon>
        <taxon>Pseudomonadota</taxon>
        <taxon>Alphaproteobacteria</taxon>
        <taxon>Rhodobacterales</taxon>
        <taxon>Roseobacteraceae</taxon>
        <taxon>Thalassovita</taxon>
    </lineage>
</organism>
<dbReference type="PANTHER" id="PTHR34698:SF2">
    <property type="entry name" value="5-OXOPROLINASE SUBUNIT B"/>
    <property type="match status" value="1"/>
</dbReference>